<proteinExistence type="evidence at transcript level"/>
<evidence type="ECO:0000256" key="8">
    <source>
        <dbReference type="ARBA" id="ARBA00023038"/>
    </source>
</evidence>
<dbReference type="FunFam" id="2.10.110.10:FF:000034">
    <property type="entry name" value="Insulin gene enhancer protein ISL"/>
    <property type="match status" value="1"/>
</dbReference>
<evidence type="ECO:0000256" key="10">
    <source>
        <dbReference type="ARBA" id="ARBA00023155"/>
    </source>
</evidence>
<dbReference type="EMBL" id="EF384222">
    <property type="protein sequence ID" value="ABO93221.1"/>
    <property type="molecule type" value="mRNA"/>
</dbReference>
<dbReference type="PROSITE" id="PS50071">
    <property type="entry name" value="HOMEOBOX_2"/>
    <property type="match status" value="1"/>
</dbReference>
<dbReference type="Pfam" id="PF00412">
    <property type="entry name" value="LIM"/>
    <property type="match status" value="2"/>
</dbReference>
<dbReference type="AlphaFoldDB" id="A6YB99"/>
<keyword evidence="9 15" id="KW-0238">DNA-binding</keyword>
<keyword evidence="7" id="KW-0805">Transcription regulation</keyword>
<organism evidence="21">
    <name type="scientific">Platynereis dumerilii</name>
    <name type="common">Dumeril's clam worm</name>
    <dbReference type="NCBI Taxonomy" id="6359"/>
    <lineage>
        <taxon>Eukaryota</taxon>
        <taxon>Metazoa</taxon>
        <taxon>Spiralia</taxon>
        <taxon>Lophotrochozoa</taxon>
        <taxon>Annelida</taxon>
        <taxon>Polychaeta</taxon>
        <taxon>Errantia</taxon>
        <taxon>Phyllodocida</taxon>
        <taxon>Nereididae</taxon>
        <taxon>Platynereis</taxon>
    </lineage>
</organism>
<comment type="subcellular location">
    <subcellularLocation>
        <location evidence="1 15 17">Nucleus</location>
    </subcellularLocation>
</comment>
<dbReference type="PROSITE" id="PS50023">
    <property type="entry name" value="LIM_DOMAIN_2"/>
    <property type="match status" value="2"/>
</dbReference>
<evidence type="ECO:0000256" key="3">
    <source>
        <dbReference type="ARBA" id="ARBA00022723"/>
    </source>
</evidence>
<dbReference type="PANTHER" id="PTHR24204">
    <property type="entry name" value="INSULIN GENE ENHANCER PROTEIN"/>
    <property type="match status" value="1"/>
</dbReference>
<feature type="region of interest" description="Disordered" evidence="18">
    <location>
        <begin position="171"/>
        <end position="200"/>
    </location>
</feature>
<reference evidence="21" key="1">
    <citation type="journal article" date="2007" name="Cell">
        <title>Molecular architecture of annelid nerve cord supports common origin of nervous system centralization in bilateria.</title>
        <authorList>
            <person name="Denes A.S."/>
            <person name="Jekely G."/>
            <person name="Steinmetz P.R."/>
            <person name="Raible F."/>
            <person name="Snyman H."/>
            <person name="Prud'homme B."/>
            <person name="Ferrier D.E."/>
            <person name="Balavoine G."/>
            <person name="Arendt D."/>
        </authorList>
    </citation>
    <scope>NUCLEOTIDE SEQUENCE</scope>
</reference>
<evidence type="ECO:0000313" key="21">
    <source>
        <dbReference type="EMBL" id="ABO93221.1"/>
    </source>
</evidence>
<dbReference type="GO" id="GO:0007409">
    <property type="term" value="P:axonogenesis"/>
    <property type="evidence" value="ECO:0007669"/>
    <property type="project" value="TreeGrafter"/>
</dbReference>
<feature type="compositionally biased region" description="Low complexity" evidence="18">
    <location>
        <begin position="395"/>
        <end position="414"/>
    </location>
</feature>
<dbReference type="GO" id="GO:0005634">
    <property type="term" value="C:nucleus"/>
    <property type="evidence" value="ECO:0007669"/>
    <property type="project" value="UniProtKB-SubCell"/>
</dbReference>
<keyword evidence="11" id="KW-0010">Activator</keyword>
<evidence type="ECO:0000256" key="13">
    <source>
        <dbReference type="ARBA" id="ARBA00023242"/>
    </source>
</evidence>
<evidence type="ECO:0000256" key="4">
    <source>
        <dbReference type="ARBA" id="ARBA00022737"/>
    </source>
</evidence>
<evidence type="ECO:0000256" key="17">
    <source>
        <dbReference type="RuleBase" id="RU000682"/>
    </source>
</evidence>
<dbReference type="SMART" id="SM00132">
    <property type="entry name" value="LIM"/>
    <property type="match status" value="2"/>
</dbReference>
<keyword evidence="13 15" id="KW-0539">Nucleus</keyword>
<evidence type="ECO:0000259" key="20">
    <source>
        <dbReference type="PROSITE" id="PS50071"/>
    </source>
</evidence>
<dbReference type="Pfam" id="PF00046">
    <property type="entry name" value="Homeodomain"/>
    <property type="match status" value="1"/>
</dbReference>
<keyword evidence="2" id="KW-0217">Developmental protein</keyword>
<dbReference type="InterPro" id="IPR001781">
    <property type="entry name" value="Znf_LIM"/>
</dbReference>
<dbReference type="GO" id="GO:0045944">
    <property type="term" value="P:positive regulation of transcription by RNA polymerase II"/>
    <property type="evidence" value="ECO:0007669"/>
    <property type="project" value="InterPro"/>
</dbReference>
<evidence type="ECO:0000256" key="9">
    <source>
        <dbReference type="ARBA" id="ARBA00023125"/>
    </source>
</evidence>
<dbReference type="CDD" id="cd00086">
    <property type="entry name" value="homeodomain"/>
    <property type="match status" value="1"/>
</dbReference>
<dbReference type="CDD" id="cd09366">
    <property type="entry name" value="LIM1_Isl"/>
    <property type="match status" value="1"/>
</dbReference>
<evidence type="ECO:0000256" key="2">
    <source>
        <dbReference type="ARBA" id="ARBA00022473"/>
    </source>
</evidence>
<keyword evidence="5" id="KW-0221">Differentiation</keyword>
<feature type="domain" description="Homeobox" evidence="20">
    <location>
        <begin position="197"/>
        <end position="257"/>
    </location>
</feature>
<dbReference type="SUPFAM" id="SSF57716">
    <property type="entry name" value="Glucocorticoid receptor-like (DNA-binding domain)"/>
    <property type="match status" value="2"/>
</dbReference>
<keyword evidence="4" id="KW-0677">Repeat</keyword>
<dbReference type="Gene3D" id="1.10.10.60">
    <property type="entry name" value="Homeodomain-like"/>
    <property type="match status" value="1"/>
</dbReference>
<sequence>MATEPQAKGQILYTERKHSSMCVGCGSKIQDQYILRVAPDLEWHAACLKCADCDQFLDETCTCFVREGKTYCKRDYARLFGTKCARCTESFSKNDFVMRARNKIYHIDCFRCVACSRQLIPGDEFALRDDGLFCKSDHEVLERAQNGATPTPENNNNNVNALNNNEKEIKTEKTGSIKSGQAEHGSRRGNSGHKSEHKPTRVRTVLNEKQLHTLRTCYNANPRPDALMKEQLTEMTGLSPRVIGVWFQNKRCKDKKRSIALKQMQEQQHKNGTLGRPLSGVPMVASSPVRHESNLQPNPVEVTSYQPPWKALSEFATQSELDQPPFHQLEHAMFLRGEEDKLMYHGYRSDLDSHHHTMNSFDSPESMNGGYTGMSDNQTPPGSMYLDDYSQPPNSVSSSELPPTPSELSSPMSQ</sequence>
<dbReference type="InterPro" id="IPR001356">
    <property type="entry name" value="HD"/>
</dbReference>
<feature type="DNA-binding region" description="Homeobox" evidence="15">
    <location>
        <begin position="199"/>
        <end position="258"/>
    </location>
</feature>
<evidence type="ECO:0000256" key="11">
    <source>
        <dbReference type="ARBA" id="ARBA00023159"/>
    </source>
</evidence>
<accession>A6YB99</accession>
<evidence type="ECO:0000256" key="15">
    <source>
        <dbReference type="PROSITE-ProRule" id="PRU00108"/>
    </source>
</evidence>
<feature type="domain" description="LIM zinc-binding" evidence="19">
    <location>
        <begin position="20"/>
        <end position="82"/>
    </location>
</feature>
<dbReference type="PROSITE" id="PS00478">
    <property type="entry name" value="LIM_DOMAIN_1"/>
    <property type="match status" value="2"/>
</dbReference>
<evidence type="ECO:0000256" key="12">
    <source>
        <dbReference type="ARBA" id="ARBA00023163"/>
    </source>
</evidence>
<dbReference type="CDD" id="cd09374">
    <property type="entry name" value="LIM2_Isl"/>
    <property type="match status" value="1"/>
</dbReference>
<dbReference type="PANTHER" id="PTHR24204:SF8">
    <property type="entry name" value="TAILUP, ISOFORM A"/>
    <property type="match status" value="1"/>
</dbReference>
<evidence type="ECO:0000256" key="16">
    <source>
        <dbReference type="PROSITE-ProRule" id="PRU00125"/>
    </source>
</evidence>
<dbReference type="FunFam" id="1.10.10.60:FF:000041">
    <property type="entry name" value="insulin gene enhancer protein ISL-1"/>
    <property type="match status" value="1"/>
</dbReference>
<dbReference type="SUPFAM" id="SSF46689">
    <property type="entry name" value="Homeodomain-like"/>
    <property type="match status" value="1"/>
</dbReference>
<keyword evidence="8 16" id="KW-0440">LIM domain</keyword>
<name>A6YB99_PLADU</name>
<dbReference type="GO" id="GO:0046872">
    <property type="term" value="F:metal ion binding"/>
    <property type="evidence" value="ECO:0007669"/>
    <property type="project" value="UniProtKB-KW"/>
</dbReference>
<dbReference type="GO" id="GO:0000981">
    <property type="term" value="F:DNA-binding transcription factor activity, RNA polymerase II-specific"/>
    <property type="evidence" value="ECO:0007669"/>
    <property type="project" value="InterPro"/>
</dbReference>
<evidence type="ECO:0000256" key="18">
    <source>
        <dbReference type="SAM" id="MobiDB-lite"/>
    </source>
</evidence>
<keyword evidence="3 16" id="KW-0479">Metal-binding</keyword>
<keyword evidence="6 16" id="KW-0862">Zinc</keyword>
<keyword evidence="10 15" id="KW-0371">Homeobox</keyword>
<evidence type="ECO:0000256" key="7">
    <source>
        <dbReference type="ARBA" id="ARBA00023015"/>
    </source>
</evidence>
<feature type="region of interest" description="Disordered" evidence="18">
    <location>
        <begin position="355"/>
        <end position="414"/>
    </location>
</feature>
<dbReference type="GO" id="GO:0003677">
    <property type="term" value="F:DNA binding"/>
    <property type="evidence" value="ECO:0007669"/>
    <property type="project" value="UniProtKB-UniRule"/>
</dbReference>
<dbReference type="Gene3D" id="2.10.110.10">
    <property type="entry name" value="Cysteine Rich Protein"/>
    <property type="match status" value="2"/>
</dbReference>
<dbReference type="GO" id="GO:0048665">
    <property type="term" value="P:neuron fate specification"/>
    <property type="evidence" value="ECO:0007669"/>
    <property type="project" value="InterPro"/>
</dbReference>
<evidence type="ECO:0000256" key="14">
    <source>
        <dbReference type="ARBA" id="ARBA00041167"/>
    </source>
</evidence>
<evidence type="ECO:0000256" key="5">
    <source>
        <dbReference type="ARBA" id="ARBA00022782"/>
    </source>
</evidence>
<feature type="domain" description="LIM zinc-binding" evidence="19">
    <location>
        <begin position="83"/>
        <end position="144"/>
    </location>
</feature>
<keyword evidence="12" id="KW-0804">Transcription</keyword>
<dbReference type="InterPro" id="IPR047244">
    <property type="entry name" value="ISL1/2-like_LIM1"/>
</dbReference>
<evidence type="ECO:0000256" key="6">
    <source>
        <dbReference type="ARBA" id="ARBA00022833"/>
    </source>
</evidence>
<protein>
    <recommendedName>
        <fullName evidence="14">Insulin gene enhancer protein ISL-1</fullName>
    </recommendedName>
</protein>
<evidence type="ECO:0000256" key="1">
    <source>
        <dbReference type="ARBA" id="ARBA00004123"/>
    </source>
</evidence>
<dbReference type="SMART" id="SM00389">
    <property type="entry name" value="HOX"/>
    <property type="match status" value="1"/>
</dbReference>
<dbReference type="InterPro" id="IPR047169">
    <property type="entry name" value="ISL1/2-like"/>
</dbReference>
<dbReference type="InterPro" id="IPR009057">
    <property type="entry name" value="Homeodomain-like_sf"/>
</dbReference>
<evidence type="ECO:0000259" key="19">
    <source>
        <dbReference type="PROSITE" id="PS50023"/>
    </source>
</evidence>
<dbReference type="FunFam" id="2.10.110.10:FF:000056">
    <property type="entry name" value="insulin gene enhancer protein ISL-1"/>
    <property type="match status" value="1"/>
</dbReference>